<evidence type="ECO:0000313" key="1">
    <source>
        <dbReference type="EMBL" id="GMR43968.1"/>
    </source>
</evidence>
<feature type="non-terminal residue" evidence="1">
    <location>
        <position position="1"/>
    </location>
</feature>
<organism evidence="1 2">
    <name type="scientific">Pristionchus mayeri</name>
    <dbReference type="NCBI Taxonomy" id="1317129"/>
    <lineage>
        <taxon>Eukaryota</taxon>
        <taxon>Metazoa</taxon>
        <taxon>Ecdysozoa</taxon>
        <taxon>Nematoda</taxon>
        <taxon>Chromadorea</taxon>
        <taxon>Rhabditida</taxon>
        <taxon>Rhabditina</taxon>
        <taxon>Diplogasteromorpha</taxon>
        <taxon>Diplogasteroidea</taxon>
        <taxon>Neodiplogasteridae</taxon>
        <taxon>Pristionchus</taxon>
    </lineage>
</organism>
<accession>A0AAN5CAC0</accession>
<gene>
    <name evidence="1" type="ORF">PMAYCL1PPCAC_14163</name>
</gene>
<sequence length="129" mass="15122">LSELSDLLRESSHIRVRNVSRVLVSHVVHERIHLKGKLSHDCECSHVEGDARTRLELRLVDGATETNHIARVRRLHDELVFPELLENHANDLARILERLRVLLRFSELLLHVNLLKIHELKLPYTREMI</sequence>
<dbReference type="AlphaFoldDB" id="A0AAN5CAC0"/>
<dbReference type="Proteomes" id="UP001328107">
    <property type="component" value="Unassembled WGS sequence"/>
</dbReference>
<proteinExistence type="predicted"/>
<keyword evidence="2" id="KW-1185">Reference proteome</keyword>
<comment type="caution">
    <text evidence="1">The sequence shown here is derived from an EMBL/GenBank/DDBJ whole genome shotgun (WGS) entry which is preliminary data.</text>
</comment>
<evidence type="ECO:0000313" key="2">
    <source>
        <dbReference type="Proteomes" id="UP001328107"/>
    </source>
</evidence>
<dbReference type="EMBL" id="BTRK01000003">
    <property type="protein sequence ID" value="GMR43968.1"/>
    <property type="molecule type" value="Genomic_DNA"/>
</dbReference>
<reference evidence="2" key="1">
    <citation type="submission" date="2022-10" db="EMBL/GenBank/DDBJ databases">
        <title>Genome assembly of Pristionchus species.</title>
        <authorList>
            <person name="Yoshida K."/>
            <person name="Sommer R.J."/>
        </authorList>
    </citation>
    <scope>NUCLEOTIDE SEQUENCE [LARGE SCALE GENOMIC DNA]</scope>
    <source>
        <strain evidence="2">RS5460</strain>
    </source>
</reference>
<name>A0AAN5CAC0_9BILA</name>
<protein>
    <submittedName>
        <fullName evidence="1">Uncharacterized protein</fullName>
    </submittedName>
</protein>